<evidence type="ECO:0000313" key="3">
    <source>
        <dbReference type="Proteomes" id="UP000789595"/>
    </source>
</evidence>
<organism evidence="2 3">
    <name type="scientific">Pelagomonas calceolata</name>
    <dbReference type="NCBI Taxonomy" id="35677"/>
    <lineage>
        <taxon>Eukaryota</taxon>
        <taxon>Sar</taxon>
        <taxon>Stramenopiles</taxon>
        <taxon>Ochrophyta</taxon>
        <taxon>Pelagophyceae</taxon>
        <taxon>Pelagomonadales</taxon>
        <taxon>Pelagomonadaceae</taxon>
        <taxon>Pelagomonas</taxon>
    </lineage>
</organism>
<evidence type="ECO:0000313" key="2">
    <source>
        <dbReference type="EMBL" id="CAH0376341.1"/>
    </source>
</evidence>
<accession>A0A8J2ST29</accession>
<evidence type="ECO:0000256" key="1">
    <source>
        <dbReference type="SAM" id="MobiDB-lite"/>
    </source>
</evidence>
<dbReference type="Proteomes" id="UP000789595">
    <property type="component" value="Unassembled WGS sequence"/>
</dbReference>
<protein>
    <submittedName>
        <fullName evidence="2">Uncharacterized protein</fullName>
    </submittedName>
</protein>
<gene>
    <name evidence="2" type="ORF">PECAL_5P09150</name>
</gene>
<name>A0A8J2ST29_9STRA</name>
<keyword evidence="3" id="KW-1185">Reference proteome</keyword>
<feature type="compositionally biased region" description="Basic residues" evidence="1">
    <location>
        <begin position="1"/>
        <end position="27"/>
    </location>
</feature>
<sequence length="558" mass="63118">MAKKKKSLKQKVKEKKKQRRAKARKAKQPAAKPAAKRSPKKHATRPTFDVDPKLTDAHGEKLEYHGDYDYDDAPDNDNCDWSNPWQVVVLPPATRTPPTKVRVRYVASGTDNEVGVVDPDRLVRRFVIHPVGTAVDVRADKVLKNGDKKKSEQMVIVGWDEDAGTYLVDWEGSVSDAEEGDSVWVTLDEIEGKVVKTFSDGCVEVKLADDWVVKFRNNEVLVLWPDKAHIVDQSFVRRRVSRACSRAVAGQTNPTWFVKDGDPSVANPDWFYSCVYRRRFYPKEKVAREKASGARPSLELMGEEEYYAHPSTKAKQAWRDAHPDYDKERWKTYERPVCPHCDSGLLKTNCFCGGPGTGNSRASNVARRALRLALDAEVGGDMSEVTGFTPAQASQIMAAAVPDDVPLADLMRKKLVRSWTKGRKVTVLDNEHIKPIALLKKQELKDLADPVPAMVDGEPNDALRLVSRIEGLQFMIFRENDWKFTKYPLSTRQDHETYIRCFYPKRELSKPVLERKYYAFKTVLRNVEEWAAARGEWRPIGARAGSHSPAAVQALLAE</sequence>
<reference evidence="2" key="1">
    <citation type="submission" date="2021-11" db="EMBL/GenBank/DDBJ databases">
        <authorList>
            <consortium name="Genoscope - CEA"/>
            <person name="William W."/>
        </authorList>
    </citation>
    <scope>NUCLEOTIDE SEQUENCE</scope>
</reference>
<feature type="compositionally biased region" description="Basic residues" evidence="1">
    <location>
        <begin position="34"/>
        <end position="44"/>
    </location>
</feature>
<dbReference type="OrthoDB" id="10688842at2759"/>
<proteinExistence type="predicted"/>
<feature type="region of interest" description="Disordered" evidence="1">
    <location>
        <begin position="1"/>
        <end position="55"/>
    </location>
</feature>
<dbReference type="AlphaFoldDB" id="A0A8J2ST29"/>
<dbReference type="EMBL" id="CAKKNE010000005">
    <property type="protein sequence ID" value="CAH0376341.1"/>
    <property type="molecule type" value="Genomic_DNA"/>
</dbReference>
<comment type="caution">
    <text evidence="2">The sequence shown here is derived from an EMBL/GenBank/DDBJ whole genome shotgun (WGS) entry which is preliminary data.</text>
</comment>